<gene>
    <name evidence="1" type="ORF">Y5W_01896</name>
</gene>
<dbReference type="Proteomes" id="UP000662703">
    <property type="component" value="Unassembled WGS sequence"/>
</dbReference>
<reference evidence="1 2" key="1">
    <citation type="submission" date="2012-09" db="EMBL/GenBank/DDBJ databases">
        <title>Genome Sequence of alkane-degrading Bacterium Alcanivorax sp. 521-1.</title>
        <authorList>
            <person name="Lai Q."/>
            <person name="Shao Z."/>
        </authorList>
    </citation>
    <scope>NUCLEOTIDE SEQUENCE [LARGE SCALE GENOMIC DNA]</scope>
    <source>
        <strain evidence="1 2">521-1</strain>
    </source>
</reference>
<organism evidence="1 2">
    <name type="scientific">Alloalcanivorax profundimaris</name>
    <dbReference type="NCBI Taxonomy" id="2735259"/>
    <lineage>
        <taxon>Bacteria</taxon>
        <taxon>Pseudomonadati</taxon>
        <taxon>Pseudomonadota</taxon>
        <taxon>Gammaproteobacteria</taxon>
        <taxon>Oceanospirillales</taxon>
        <taxon>Alcanivoracaceae</taxon>
        <taxon>Alloalcanivorax</taxon>
    </lineage>
</organism>
<comment type="caution">
    <text evidence="1">The sequence shown here is derived from an EMBL/GenBank/DDBJ whole genome shotgun (WGS) entry which is preliminary data.</text>
</comment>
<accession>A0ABS0ASK7</accession>
<evidence type="ECO:0000313" key="1">
    <source>
        <dbReference type="EMBL" id="MBF5056602.1"/>
    </source>
</evidence>
<evidence type="ECO:0008006" key="3">
    <source>
        <dbReference type="Google" id="ProtNLM"/>
    </source>
</evidence>
<evidence type="ECO:0000313" key="2">
    <source>
        <dbReference type="Proteomes" id="UP000662703"/>
    </source>
</evidence>
<dbReference type="SUPFAM" id="SSF52540">
    <property type="entry name" value="P-loop containing nucleoside triphosphate hydrolases"/>
    <property type="match status" value="1"/>
</dbReference>
<name>A0ABS0ASK7_9GAMM</name>
<sequence>MHKKLLPDVSIEVVCMMREPLEWLHSWYRYRTREELKDPTHPNRNNYTGGLEFDEFLKAYMSRERPPFADVGSQRQFLELENGSLGVDRIFRVDDMEGLKSYFREKLGEEIEIPNENVSPSMPMELGRFREWRIKRYLSKEYELYHSLPGGSGE</sequence>
<dbReference type="InterPro" id="IPR027417">
    <property type="entry name" value="P-loop_NTPase"/>
</dbReference>
<protein>
    <recommendedName>
        <fullName evidence="3">Sulfotransferase</fullName>
    </recommendedName>
</protein>
<proteinExistence type="predicted"/>
<keyword evidence="2" id="KW-1185">Reference proteome</keyword>
<dbReference type="EMBL" id="ARXX01000025">
    <property type="protein sequence ID" value="MBF5056602.1"/>
    <property type="molecule type" value="Genomic_DNA"/>
</dbReference>